<dbReference type="Pfam" id="PF00580">
    <property type="entry name" value="UvrD-helicase"/>
    <property type="match status" value="1"/>
</dbReference>
<dbReference type="PANTHER" id="PTHR11070">
    <property type="entry name" value="UVRD / RECB / PCRA DNA HELICASE FAMILY MEMBER"/>
    <property type="match status" value="1"/>
</dbReference>
<keyword evidence="1" id="KW-0547">Nucleotide-binding</keyword>
<dbReference type="AlphaFoldDB" id="A0A094QH85"/>
<reference evidence="6" key="1">
    <citation type="submission" date="2014-06" db="EMBL/GenBank/DDBJ databases">
        <title>Key roles for freshwater Actinobacteria revealed by deep metagenomic sequencing.</title>
        <authorList>
            <person name="Ghai R."/>
            <person name="Mizuno C.M."/>
            <person name="Picazo A."/>
            <person name="Camacho A."/>
            <person name="Rodriguez-Valera F."/>
        </authorList>
    </citation>
    <scope>NUCLEOTIDE SEQUENCE</scope>
</reference>
<dbReference type="InterPro" id="IPR027417">
    <property type="entry name" value="P-loop_NTPase"/>
</dbReference>
<dbReference type="GO" id="GO:0016787">
    <property type="term" value="F:hydrolase activity"/>
    <property type="evidence" value="ECO:0007669"/>
    <property type="project" value="UniProtKB-KW"/>
</dbReference>
<evidence type="ECO:0000256" key="2">
    <source>
        <dbReference type="ARBA" id="ARBA00022801"/>
    </source>
</evidence>
<organism evidence="6">
    <name type="scientific">freshwater metagenome</name>
    <dbReference type="NCBI Taxonomy" id="449393"/>
    <lineage>
        <taxon>unclassified sequences</taxon>
        <taxon>metagenomes</taxon>
        <taxon>ecological metagenomes</taxon>
    </lineage>
</organism>
<proteinExistence type="predicted"/>
<keyword evidence="2" id="KW-0378">Hydrolase</keyword>
<dbReference type="SUPFAM" id="SSF52540">
    <property type="entry name" value="P-loop containing nucleoside triphosphate hydrolases"/>
    <property type="match status" value="1"/>
</dbReference>
<evidence type="ECO:0000313" key="6">
    <source>
        <dbReference type="EMBL" id="KGA13726.1"/>
    </source>
</evidence>
<gene>
    <name evidence="6" type="ORF">GM51_19055</name>
</gene>
<keyword evidence="4" id="KW-0067">ATP-binding</keyword>
<feature type="non-terminal residue" evidence="6">
    <location>
        <position position="84"/>
    </location>
</feature>
<feature type="domain" description="UvrD-like helicase ATP-binding" evidence="5">
    <location>
        <begin position="12"/>
        <end position="84"/>
    </location>
</feature>
<dbReference type="GO" id="GO:0000725">
    <property type="term" value="P:recombinational repair"/>
    <property type="evidence" value="ECO:0007669"/>
    <property type="project" value="TreeGrafter"/>
</dbReference>
<sequence>MSEVVPSVSLLDGLNPPQREAVTYRGPALLIVAGAGSGKTRVLTHRIAGLIANREAWPSQILAITFTNKAAAEMRERAEALMGS</sequence>
<comment type="caution">
    <text evidence="6">The sequence shown here is derived from an EMBL/GenBank/DDBJ whole genome shotgun (WGS) entry which is preliminary data.</text>
</comment>
<protein>
    <recommendedName>
        <fullName evidence="5">UvrD-like helicase ATP-binding domain-containing protein</fullName>
    </recommendedName>
</protein>
<evidence type="ECO:0000256" key="3">
    <source>
        <dbReference type="ARBA" id="ARBA00022806"/>
    </source>
</evidence>
<accession>A0A094QH85</accession>
<dbReference type="InterPro" id="IPR014016">
    <property type="entry name" value="UvrD-like_ATP-bd"/>
</dbReference>
<dbReference type="GO" id="GO:0005829">
    <property type="term" value="C:cytosol"/>
    <property type="evidence" value="ECO:0007669"/>
    <property type="project" value="TreeGrafter"/>
</dbReference>
<dbReference type="PROSITE" id="PS51198">
    <property type="entry name" value="UVRD_HELICASE_ATP_BIND"/>
    <property type="match status" value="1"/>
</dbReference>
<evidence type="ECO:0000259" key="5">
    <source>
        <dbReference type="PROSITE" id="PS51198"/>
    </source>
</evidence>
<dbReference type="EMBL" id="JNSL01000175">
    <property type="protein sequence ID" value="KGA13726.1"/>
    <property type="molecule type" value="Genomic_DNA"/>
</dbReference>
<dbReference type="Gene3D" id="3.40.50.300">
    <property type="entry name" value="P-loop containing nucleotide triphosphate hydrolases"/>
    <property type="match status" value="1"/>
</dbReference>
<name>A0A094QH85_9ZZZZ</name>
<evidence type="ECO:0000256" key="1">
    <source>
        <dbReference type="ARBA" id="ARBA00022741"/>
    </source>
</evidence>
<evidence type="ECO:0000256" key="4">
    <source>
        <dbReference type="ARBA" id="ARBA00022840"/>
    </source>
</evidence>
<dbReference type="GO" id="GO:0043138">
    <property type="term" value="F:3'-5' DNA helicase activity"/>
    <property type="evidence" value="ECO:0007669"/>
    <property type="project" value="TreeGrafter"/>
</dbReference>
<dbReference type="GO" id="GO:0033202">
    <property type="term" value="C:DNA helicase complex"/>
    <property type="evidence" value="ECO:0007669"/>
    <property type="project" value="TreeGrafter"/>
</dbReference>
<dbReference type="InterPro" id="IPR000212">
    <property type="entry name" value="DNA_helicase_UvrD/REP"/>
</dbReference>
<dbReference type="PANTHER" id="PTHR11070:SF2">
    <property type="entry name" value="ATP-DEPENDENT DNA HELICASE SRS2"/>
    <property type="match status" value="1"/>
</dbReference>
<keyword evidence="3" id="KW-0347">Helicase</keyword>
<dbReference type="GO" id="GO:0005524">
    <property type="term" value="F:ATP binding"/>
    <property type="evidence" value="ECO:0007669"/>
    <property type="project" value="UniProtKB-KW"/>
</dbReference>
<dbReference type="CDD" id="cd17932">
    <property type="entry name" value="DEXQc_UvrD"/>
    <property type="match status" value="1"/>
</dbReference>
<dbReference type="GO" id="GO:0003677">
    <property type="term" value="F:DNA binding"/>
    <property type="evidence" value="ECO:0007669"/>
    <property type="project" value="InterPro"/>
</dbReference>